<evidence type="ECO:0000256" key="1">
    <source>
        <dbReference type="SAM" id="MobiDB-lite"/>
    </source>
</evidence>
<comment type="caution">
    <text evidence="2">The sequence shown here is derived from an EMBL/GenBank/DDBJ whole genome shotgun (WGS) entry which is preliminary data.</text>
</comment>
<gene>
    <name evidence="2" type="ORF">TPAB3V08_LOCUS8404</name>
</gene>
<reference evidence="2" key="1">
    <citation type="submission" date="2021-03" db="EMBL/GenBank/DDBJ databases">
        <authorList>
            <person name="Tran Van P."/>
        </authorList>
    </citation>
    <scope>NUCLEOTIDE SEQUENCE</scope>
</reference>
<feature type="region of interest" description="Disordered" evidence="1">
    <location>
        <begin position="48"/>
        <end position="84"/>
    </location>
</feature>
<sequence>MFIKLHGPYVSEWNPEPSVKTWLRKHHTAEDTRIQQVKPSLKDEEKIIRPPSSTQNTTNVKKPASNACKQEYPKHPASGCHDYGIVVPKHVGKN</sequence>
<dbReference type="EMBL" id="CAJPIN010015926">
    <property type="protein sequence ID" value="CAG2061450.1"/>
    <property type="molecule type" value="Genomic_DNA"/>
</dbReference>
<organism evidence="2 3">
    <name type="scientific">Timema podura</name>
    <name type="common">Walking stick</name>
    <dbReference type="NCBI Taxonomy" id="61482"/>
    <lineage>
        <taxon>Eukaryota</taxon>
        <taxon>Metazoa</taxon>
        <taxon>Ecdysozoa</taxon>
        <taxon>Arthropoda</taxon>
        <taxon>Hexapoda</taxon>
        <taxon>Insecta</taxon>
        <taxon>Pterygota</taxon>
        <taxon>Neoptera</taxon>
        <taxon>Polyneoptera</taxon>
        <taxon>Phasmatodea</taxon>
        <taxon>Timematodea</taxon>
        <taxon>Timematoidea</taxon>
        <taxon>Timematidae</taxon>
        <taxon>Timema</taxon>
    </lineage>
</organism>
<keyword evidence="3" id="KW-1185">Reference proteome</keyword>
<accession>A0ABN7P3Y5</accession>
<name>A0ABN7P3Y5_TIMPD</name>
<protein>
    <submittedName>
        <fullName evidence="2">Uncharacterized protein</fullName>
    </submittedName>
</protein>
<evidence type="ECO:0000313" key="2">
    <source>
        <dbReference type="EMBL" id="CAG2061450.1"/>
    </source>
</evidence>
<feature type="compositionally biased region" description="Polar residues" evidence="1">
    <location>
        <begin position="51"/>
        <end position="60"/>
    </location>
</feature>
<evidence type="ECO:0000313" key="3">
    <source>
        <dbReference type="Proteomes" id="UP001153148"/>
    </source>
</evidence>
<dbReference type="Proteomes" id="UP001153148">
    <property type="component" value="Unassembled WGS sequence"/>
</dbReference>
<proteinExistence type="predicted"/>